<gene>
    <name evidence="1" type="ORF">GCM10023353_30890</name>
</gene>
<organism evidence="1 2">
    <name type="scientific">Tomitella cavernea</name>
    <dbReference type="NCBI Taxonomy" id="1387982"/>
    <lineage>
        <taxon>Bacteria</taxon>
        <taxon>Bacillati</taxon>
        <taxon>Actinomycetota</taxon>
        <taxon>Actinomycetes</taxon>
        <taxon>Mycobacteriales</taxon>
        <taxon>Tomitella</taxon>
    </lineage>
</organism>
<dbReference type="Proteomes" id="UP001500839">
    <property type="component" value="Unassembled WGS sequence"/>
</dbReference>
<name>A0ABP9D2X2_9ACTN</name>
<dbReference type="EMBL" id="BAABKQ010000001">
    <property type="protein sequence ID" value="GAA4820718.1"/>
    <property type="molecule type" value="Genomic_DNA"/>
</dbReference>
<sequence length="334" mass="35082">MLDRAVTMIDADPRATVVSARLDDQPGYLRIVYRRADASRLFGFRADALGVHRHPESLHVPAADAVADGIATAVGVTPSGNRQPARPIRDGGVLWWGDGYPHDRNAPVADPDDTAGFGALTAGDARAWSQWHARGLTPVTDTAPAEWLPRGAFVAGRATGYPARVRLSNPDDPDDFDGVAGLPDAVLAAVTAALSRATTTPSTCWYAVEEGTPVTRSSHAGTGASYVPAGAPAPQTPPAGLPTMFLDGPRATIGGVGHGSRYVLFSGPAGAAPNMGWNPTPTRFQRQWPDLIWPDDRVWLAAYEAYDSDLFIAGPVALIDALAAIPGVGAERVQ</sequence>
<reference evidence="2" key="1">
    <citation type="journal article" date="2019" name="Int. J. Syst. Evol. Microbiol.">
        <title>The Global Catalogue of Microorganisms (GCM) 10K type strain sequencing project: providing services to taxonomists for standard genome sequencing and annotation.</title>
        <authorList>
            <consortium name="The Broad Institute Genomics Platform"/>
            <consortium name="The Broad Institute Genome Sequencing Center for Infectious Disease"/>
            <person name="Wu L."/>
            <person name="Ma J."/>
        </authorList>
    </citation>
    <scope>NUCLEOTIDE SEQUENCE [LARGE SCALE GENOMIC DNA]</scope>
    <source>
        <strain evidence="2">JCM 18542</strain>
    </source>
</reference>
<accession>A0ABP9D2X2</accession>
<evidence type="ECO:0000313" key="2">
    <source>
        <dbReference type="Proteomes" id="UP001500839"/>
    </source>
</evidence>
<evidence type="ECO:0000313" key="1">
    <source>
        <dbReference type="EMBL" id="GAA4820718.1"/>
    </source>
</evidence>
<protein>
    <submittedName>
        <fullName evidence="1">Uncharacterized protein</fullName>
    </submittedName>
</protein>
<dbReference type="RefSeq" id="WP_200174891.1">
    <property type="nucleotide sequence ID" value="NZ_BAABKQ010000001.1"/>
</dbReference>
<keyword evidence="2" id="KW-1185">Reference proteome</keyword>
<comment type="caution">
    <text evidence="1">The sequence shown here is derived from an EMBL/GenBank/DDBJ whole genome shotgun (WGS) entry which is preliminary data.</text>
</comment>
<proteinExistence type="predicted"/>